<proteinExistence type="predicted"/>
<dbReference type="AlphaFoldDB" id="A0A251TP08"/>
<name>A0A251TP08_HELAN</name>
<gene>
    <name evidence="1" type="ORF">HannXRQ_Chr10g0310511</name>
</gene>
<evidence type="ECO:0000313" key="1">
    <source>
        <dbReference type="EMBL" id="OTG12519.1"/>
    </source>
</evidence>
<sequence length="199" mass="23284">MSRLHFSKLWNGWNRKTHGISRTVIINPGKSHYIMSSMLSYLLEQVTYTERNASAQEYMKLKLYVNGCRSTSHSTRNETLVHKNKSGENSGRLPAEIRRPATFPAEFRRPTIFRRIFRRPFFGQEYTFSTISDVPDRVVRCLDRDLRSISANFQEILFSGEIPTSDMVLARFQPSVFDENYIFGLLVTRRVHTKHFRLG</sequence>
<protein>
    <submittedName>
        <fullName evidence="1">Uncharacterized protein</fullName>
    </submittedName>
</protein>
<accession>A0A251TP08</accession>
<dbReference type="Proteomes" id="UP000215914">
    <property type="component" value="Chromosome 10"/>
</dbReference>
<dbReference type="InParanoid" id="A0A251TP08"/>
<reference evidence="2" key="1">
    <citation type="journal article" date="2017" name="Nature">
        <title>The sunflower genome provides insights into oil metabolism, flowering and Asterid evolution.</title>
        <authorList>
            <person name="Badouin H."/>
            <person name="Gouzy J."/>
            <person name="Grassa C.J."/>
            <person name="Murat F."/>
            <person name="Staton S.E."/>
            <person name="Cottret L."/>
            <person name="Lelandais-Briere C."/>
            <person name="Owens G.L."/>
            <person name="Carrere S."/>
            <person name="Mayjonade B."/>
            <person name="Legrand L."/>
            <person name="Gill N."/>
            <person name="Kane N.C."/>
            <person name="Bowers J.E."/>
            <person name="Hubner S."/>
            <person name="Bellec A."/>
            <person name="Berard A."/>
            <person name="Berges H."/>
            <person name="Blanchet N."/>
            <person name="Boniface M.C."/>
            <person name="Brunel D."/>
            <person name="Catrice O."/>
            <person name="Chaidir N."/>
            <person name="Claudel C."/>
            <person name="Donnadieu C."/>
            <person name="Faraut T."/>
            <person name="Fievet G."/>
            <person name="Helmstetter N."/>
            <person name="King M."/>
            <person name="Knapp S.J."/>
            <person name="Lai Z."/>
            <person name="Le Paslier M.C."/>
            <person name="Lippi Y."/>
            <person name="Lorenzon L."/>
            <person name="Mandel J.R."/>
            <person name="Marage G."/>
            <person name="Marchand G."/>
            <person name="Marquand E."/>
            <person name="Bret-Mestries E."/>
            <person name="Morien E."/>
            <person name="Nambeesan S."/>
            <person name="Nguyen T."/>
            <person name="Pegot-Espagnet P."/>
            <person name="Pouilly N."/>
            <person name="Raftis F."/>
            <person name="Sallet E."/>
            <person name="Schiex T."/>
            <person name="Thomas J."/>
            <person name="Vandecasteele C."/>
            <person name="Vares D."/>
            <person name="Vear F."/>
            <person name="Vautrin S."/>
            <person name="Crespi M."/>
            <person name="Mangin B."/>
            <person name="Burke J.M."/>
            <person name="Salse J."/>
            <person name="Munos S."/>
            <person name="Vincourt P."/>
            <person name="Rieseberg L.H."/>
            <person name="Langlade N.B."/>
        </authorList>
    </citation>
    <scope>NUCLEOTIDE SEQUENCE [LARGE SCALE GENOMIC DNA]</scope>
    <source>
        <strain evidence="2">cv. SF193</strain>
    </source>
</reference>
<organism evidence="1 2">
    <name type="scientific">Helianthus annuus</name>
    <name type="common">Common sunflower</name>
    <dbReference type="NCBI Taxonomy" id="4232"/>
    <lineage>
        <taxon>Eukaryota</taxon>
        <taxon>Viridiplantae</taxon>
        <taxon>Streptophyta</taxon>
        <taxon>Embryophyta</taxon>
        <taxon>Tracheophyta</taxon>
        <taxon>Spermatophyta</taxon>
        <taxon>Magnoliopsida</taxon>
        <taxon>eudicotyledons</taxon>
        <taxon>Gunneridae</taxon>
        <taxon>Pentapetalae</taxon>
        <taxon>asterids</taxon>
        <taxon>campanulids</taxon>
        <taxon>Asterales</taxon>
        <taxon>Asteraceae</taxon>
        <taxon>Asteroideae</taxon>
        <taxon>Heliantheae alliance</taxon>
        <taxon>Heliantheae</taxon>
        <taxon>Helianthus</taxon>
    </lineage>
</organism>
<evidence type="ECO:0000313" key="2">
    <source>
        <dbReference type="Proteomes" id="UP000215914"/>
    </source>
</evidence>
<keyword evidence="2" id="KW-1185">Reference proteome</keyword>
<dbReference type="EMBL" id="CM007899">
    <property type="protein sequence ID" value="OTG12519.1"/>
    <property type="molecule type" value="Genomic_DNA"/>
</dbReference>